<dbReference type="Proteomes" id="UP000248553">
    <property type="component" value="Unassembled WGS sequence"/>
</dbReference>
<evidence type="ECO:0000313" key="6">
    <source>
        <dbReference type="EMBL" id="RAK69757.1"/>
    </source>
</evidence>
<dbReference type="GO" id="GO:0016491">
    <property type="term" value="F:oxidoreductase activity"/>
    <property type="evidence" value="ECO:0007669"/>
    <property type="project" value="InterPro"/>
</dbReference>
<name>A0A328BRP3_9BACT</name>
<dbReference type="InterPro" id="IPR050260">
    <property type="entry name" value="FAD-bd_OxRdtase"/>
</dbReference>
<evidence type="ECO:0000256" key="1">
    <source>
        <dbReference type="ARBA" id="ARBA00001974"/>
    </source>
</evidence>
<evidence type="ECO:0000256" key="3">
    <source>
        <dbReference type="ARBA" id="ARBA00022630"/>
    </source>
</evidence>
<comment type="caution">
    <text evidence="6">The sequence shown here is derived from an EMBL/GenBank/DDBJ whole genome shotgun (WGS) entry which is preliminary data.</text>
</comment>
<evidence type="ECO:0000256" key="4">
    <source>
        <dbReference type="ARBA" id="ARBA00022827"/>
    </source>
</evidence>
<dbReference type="PRINTS" id="PR00469">
    <property type="entry name" value="PNDRDTASEII"/>
</dbReference>
<dbReference type="EMBL" id="QHKM01000001">
    <property type="protein sequence ID" value="RAK69757.1"/>
    <property type="molecule type" value="Genomic_DNA"/>
</dbReference>
<dbReference type="RefSeq" id="WP_111476493.1">
    <property type="nucleotide sequence ID" value="NZ_QHKM01000001.1"/>
</dbReference>
<comment type="similarity">
    <text evidence="2">Belongs to the FAD-dependent oxidoreductase family.</text>
</comment>
<dbReference type="PRINTS" id="PR00368">
    <property type="entry name" value="FADPNR"/>
</dbReference>
<dbReference type="PANTHER" id="PTHR43429">
    <property type="entry name" value="PYRIDINE NUCLEOTIDE-DISULFIDE OXIDOREDUCTASE DOMAIN-CONTAINING"/>
    <property type="match status" value="1"/>
</dbReference>
<proteinExistence type="inferred from homology"/>
<evidence type="ECO:0000313" key="7">
    <source>
        <dbReference type="Proteomes" id="UP000248553"/>
    </source>
</evidence>
<keyword evidence="7" id="KW-1185">Reference proteome</keyword>
<feature type="domain" description="FAD/NAD(P)-binding" evidence="5">
    <location>
        <begin position="2"/>
        <end position="279"/>
    </location>
</feature>
<dbReference type="AlphaFoldDB" id="A0A328BRP3"/>
<organism evidence="6 7">
    <name type="scientific">Hymenobacter edaphi</name>
    <dbReference type="NCBI Taxonomy" id="2211146"/>
    <lineage>
        <taxon>Bacteria</taxon>
        <taxon>Pseudomonadati</taxon>
        <taxon>Bacteroidota</taxon>
        <taxon>Cytophagia</taxon>
        <taxon>Cytophagales</taxon>
        <taxon>Hymenobacteraceae</taxon>
        <taxon>Hymenobacter</taxon>
    </lineage>
</organism>
<keyword evidence="3" id="KW-0285">Flavoprotein</keyword>
<dbReference type="InterPro" id="IPR023753">
    <property type="entry name" value="FAD/NAD-binding_dom"/>
</dbReference>
<keyword evidence="4" id="KW-0274">FAD</keyword>
<dbReference type="SUPFAM" id="SSF51905">
    <property type="entry name" value="FAD/NAD(P)-binding domain"/>
    <property type="match status" value="1"/>
</dbReference>
<reference evidence="7" key="1">
    <citation type="submission" date="2018-05" db="EMBL/GenBank/DDBJ databases">
        <authorList>
            <person name="Nie L."/>
        </authorList>
    </citation>
    <scope>NUCLEOTIDE SEQUENCE [LARGE SCALE GENOMIC DNA]</scope>
    <source>
        <strain evidence="7">NL</strain>
    </source>
</reference>
<dbReference type="InterPro" id="IPR036188">
    <property type="entry name" value="FAD/NAD-bd_sf"/>
</dbReference>
<dbReference type="OrthoDB" id="9792592at2"/>
<accession>A0A328BRP3</accession>
<evidence type="ECO:0000259" key="5">
    <source>
        <dbReference type="Pfam" id="PF07992"/>
    </source>
</evidence>
<gene>
    <name evidence="6" type="ORF">DLM85_02575</name>
</gene>
<dbReference type="PANTHER" id="PTHR43429:SF3">
    <property type="entry name" value="NITRITE REDUCTASE [NAD(P)H]"/>
    <property type="match status" value="1"/>
</dbReference>
<comment type="cofactor">
    <cofactor evidence="1">
        <name>FAD</name>
        <dbReference type="ChEBI" id="CHEBI:57692"/>
    </cofactor>
</comment>
<dbReference type="Gene3D" id="3.50.50.60">
    <property type="entry name" value="FAD/NAD(P)-binding domain"/>
    <property type="match status" value="2"/>
</dbReference>
<dbReference type="Pfam" id="PF07992">
    <property type="entry name" value="Pyr_redox_2"/>
    <property type="match status" value="1"/>
</dbReference>
<sequence length="447" mass="49161">MHLVIIGNGIAGVSCAQTVRRLRPEARITLVSAESAYHFSRPALMYLYMGHLRWPDVLPFEAWYWRENRLELVHDRATRLDAAARTVHLAAGPPLAYDALLLATGARTQYYDWPGQHLRGVQGLVSKADVELMADLTRDVREAVVVGGGLIGVEMAEMLRTRGLGVTLLVRDRHYWGSVLPPEEAALVDAQLRRHGVRVQYGTELAEVLGDASGRVRAVRTSGGQELPCQWLGVATGVVPNVGLTADTGIETDRGILVDEYLRTSVPGIFAAGDCAQRRSPPPGEAAIEPLWYTGRMQGETVAHTICGQPTAYQRGPWFNSAKFFDLEYQTYGQVPARPADGEASFWWQHPTAALGLRLHYRADASRALLGVNALGLRLRHDVCDQWLRRAAPVPEVLAQLGAANFDPEFFAQHEPAIVAAYNAGHPDEPAVVLRRRRGLLGRLLSV</sequence>
<evidence type="ECO:0000256" key="2">
    <source>
        <dbReference type="ARBA" id="ARBA00006442"/>
    </source>
</evidence>
<protein>
    <submittedName>
        <fullName evidence="6">FAD-dependent oxidoreductase</fullName>
    </submittedName>
</protein>